<dbReference type="InterPro" id="IPR002860">
    <property type="entry name" value="BNR_rpt"/>
</dbReference>
<dbReference type="GO" id="GO:0007015">
    <property type="term" value="P:actin filament organization"/>
    <property type="evidence" value="ECO:0007669"/>
    <property type="project" value="InterPro"/>
</dbReference>
<name>A0A7W8GBC4_9SPIR</name>
<dbReference type="PANTHER" id="PTHR31172">
    <property type="entry name" value="STOMATAL CLOSURE-RELATED ACTIN-BINDING PROTEIN 1"/>
    <property type="match status" value="1"/>
</dbReference>
<dbReference type="PROSITE" id="PS51257">
    <property type="entry name" value="PROKAR_LIPOPROTEIN"/>
    <property type="match status" value="1"/>
</dbReference>
<organism evidence="2 3">
    <name type="scientific">Treponema ruminis</name>
    <dbReference type="NCBI Taxonomy" id="744515"/>
    <lineage>
        <taxon>Bacteria</taxon>
        <taxon>Pseudomonadati</taxon>
        <taxon>Spirochaetota</taxon>
        <taxon>Spirochaetia</taxon>
        <taxon>Spirochaetales</taxon>
        <taxon>Treponemataceae</taxon>
        <taxon>Treponema</taxon>
    </lineage>
</organism>
<dbReference type="Pfam" id="PF02012">
    <property type="entry name" value="BNR"/>
    <property type="match status" value="2"/>
</dbReference>
<accession>A0A7W8GBC4</accession>
<dbReference type="Pfam" id="PF16709">
    <property type="entry name" value="SCAB-Ig"/>
    <property type="match status" value="1"/>
</dbReference>
<dbReference type="InterPro" id="IPR039640">
    <property type="entry name" value="SCAB"/>
</dbReference>
<protein>
    <recommendedName>
        <fullName evidence="1">Stomatal closure-related actin-binding protein Ig domain-containing protein</fullName>
    </recommendedName>
</protein>
<dbReference type="AlphaFoldDB" id="A0A7W8GBC4"/>
<dbReference type="RefSeq" id="WP_184661395.1">
    <property type="nucleotide sequence ID" value="NZ_CP031518.1"/>
</dbReference>
<dbReference type="SUPFAM" id="SSF110296">
    <property type="entry name" value="Oligoxyloglucan reducing end-specific cellobiohydrolase"/>
    <property type="match status" value="1"/>
</dbReference>
<evidence type="ECO:0000313" key="3">
    <source>
        <dbReference type="Proteomes" id="UP000518887"/>
    </source>
</evidence>
<dbReference type="EMBL" id="JACHFQ010000010">
    <property type="protein sequence ID" value="MBB5227295.1"/>
    <property type="molecule type" value="Genomic_DNA"/>
</dbReference>
<dbReference type="PANTHER" id="PTHR31172:SF3">
    <property type="entry name" value="STOMATAL CLOSURE-RELATED ACTIN-BINDING PROTEIN 1"/>
    <property type="match status" value="1"/>
</dbReference>
<proteinExistence type="predicted"/>
<dbReference type="GO" id="GO:0003779">
    <property type="term" value="F:actin binding"/>
    <property type="evidence" value="ECO:0007669"/>
    <property type="project" value="InterPro"/>
</dbReference>
<dbReference type="InterPro" id="IPR013783">
    <property type="entry name" value="Ig-like_fold"/>
</dbReference>
<comment type="caution">
    <text evidence="2">The sequence shown here is derived from an EMBL/GenBank/DDBJ whole genome shotgun (WGS) entry which is preliminary data.</text>
</comment>
<dbReference type="GO" id="GO:0010119">
    <property type="term" value="P:regulation of stomatal movement"/>
    <property type="evidence" value="ECO:0007669"/>
    <property type="project" value="InterPro"/>
</dbReference>
<dbReference type="Gene3D" id="2.60.40.2700">
    <property type="match status" value="2"/>
</dbReference>
<sequence length="1125" mass="120686">MKNRIRFLSAGFSILIFVLALLFASCSDIVQGDSGDENISSSEASVSFRITSKFAANSRTALPSIDFTQYLYEIKAKNSKSGAEKSLAQNLNVDDLSSQKFAMTRSKWIFYILAYAINESGEPEEESVFEGESEEIDLANSATATVTMPLRASTIGFGSVRIPLKYAASGVAKVTCGLYTSATGGELVDGKELVTFEGSEITKGDDGFYSLVFEDNEVPSGSLVYARFVLYDKNDIAVGYYTEAVYVAKDKLSEPEIFVKNEDGTYQKDENGNPVKDTSGNASVEVEPNLFPASVTAQKDKKVFAETTVKEDETEKTVVYELNDEDGDGIYDTVLPPGNYTIKVGELTDTAETAKQVEDSTLDVSTKGGSVAAEKLNEVTLSGQAKTGTTITAKAISSKNVDISDSVKWQWYRDNEAIEGATQNTYKVTPEDVGKVLKAVASQDDKGKTKTKDGTSEKVEKGSLASKDFTISYDGKEFSVADGKASPKDGKLIFTKGSDSLTVESAKLSSGTLKDQSGNEITPEKVTFVNSEGKEISSDTLDSSKTLTVKIEAQGYEPELITLYVTVKAGALSPEPKLSTDIENLHHGDIAFAEPIPDGAEYSTDGGKTWTDLSTNSFAPPANETDKILVRTKAVGEEGKDGYIAPSDAKEISFSSENKGEKVVEIKEDGITLNGASKEDEVLSVKVIGEDESDLTDSSLIEYQWYAADDATSEGSPIEGATGKDFTPGENEVGKILYVKVTYTNPKSQDLTVKDSPRTEKIVAVKVKTPTEAEIPSFAEDKSKVQEGKVQFKVTDEQTGKYEYSTDGGETWKPLTDEAITVDGDSILVRAAAQGTEGGEGYLAPSNPVTISVKEQKGTFTLDDLTTEYDGGALSGDKPLASKVLLKYADGSSPDSESGFTVTFKEDKAITESSNVAITISKEGFEPYEASVYVPVKAKEPQESEIPVLSTDKGNISGGCLKFEPTEAQTGKFEYSTDGGTTWKTLTNEEFDAPESPNKLLVRSKEQGTSGQPGYIAPSDAVEVAYSDNIGQKPVITVKVSLGGDIEVKEAEPDSNIVLTAADGYSSYEWKIDGKSLTSSTTWATASGGTLKLSKNDMKTGSYTITVVGKKNGIDYNTSITVTKE</sequence>
<keyword evidence="3" id="KW-1185">Reference proteome</keyword>
<dbReference type="Proteomes" id="UP000518887">
    <property type="component" value="Unassembled WGS sequence"/>
</dbReference>
<evidence type="ECO:0000313" key="2">
    <source>
        <dbReference type="EMBL" id="MBB5227295.1"/>
    </source>
</evidence>
<feature type="domain" description="Stomatal closure-related actin-binding protein Ig" evidence="1">
    <location>
        <begin position="380"/>
        <end position="449"/>
    </location>
</feature>
<dbReference type="Gene3D" id="2.60.40.10">
    <property type="entry name" value="Immunoglobulins"/>
    <property type="match status" value="1"/>
</dbReference>
<reference evidence="2 3" key="1">
    <citation type="submission" date="2020-08" db="EMBL/GenBank/DDBJ databases">
        <title>Genomic Encyclopedia of Type Strains, Phase IV (KMG-IV): sequencing the most valuable type-strain genomes for metagenomic binning, comparative biology and taxonomic classification.</title>
        <authorList>
            <person name="Goeker M."/>
        </authorList>
    </citation>
    <scope>NUCLEOTIDE SEQUENCE [LARGE SCALE GENOMIC DNA]</scope>
    <source>
        <strain evidence="2 3">DSM 103462</strain>
    </source>
</reference>
<evidence type="ECO:0000259" key="1">
    <source>
        <dbReference type="Pfam" id="PF16709"/>
    </source>
</evidence>
<gene>
    <name evidence="2" type="ORF">HNP76_002694</name>
</gene>
<dbReference type="InterPro" id="IPR032015">
    <property type="entry name" value="SCAB-Ig"/>
</dbReference>